<dbReference type="Gene3D" id="1.20.120.1770">
    <property type="match status" value="1"/>
</dbReference>
<keyword evidence="6" id="KW-0479">Metal-binding</keyword>
<dbReference type="GO" id="GO:0016020">
    <property type="term" value="C:membrane"/>
    <property type="evidence" value="ECO:0007669"/>
    <property type="project" value="UniProtKB-SubCell"/>
</dbReference>
<dbReference type="PROSITE" id="PS50939">
    <property type="entry name" value="CYTOCHROME_B561"/>
    <property type="match status" value="1"/>
</dbReference>
<keyword evidence="10 11" id="KW-0472">Membrane</keyword>
<accession>A0A6C0HDJ1</accession>
<keyword evidence="3" id="KW-0813">Transport</keyword>
<dbReference type="SMART" id="SM00665">
    <property type="entry name" value="B561"/>
    <property type="match status" value="1"/>
</dbReference>
<feature type="transmembrane region" description="Helical" evidence="11">
    <location>
        <begin position="46"/>
        <end position="64"/>
    </location>
</feature>
<feature type="transmembrane region" description="Helical" evidence="11">
    <location>
        <begin position="76"/>
        <end position="100"/>
    </location>
</feature>
<dbReference type="InterPro" id="IPR006593">
    <property type="entry name" value="Cyt_b561/ferric_Rdtase_TM"/>
</dbReference>
<feature type="transmembrane region" description="Helical" evidence="11">
    <location>
        <begin position="120"/>
        <end position="140"/>
    </location>
</feature>
<keyword evidence="9" id="KW-0408">Iron</keyword>
<reference evidence="13" key="1">
    <citation type="journal article" date="2020" name="Nature">
        <title>Giant virus diversity and host interactions through global metagenomics.</title>
        <authorList>
            <person name="Schulz F."/>
            <person name="Roux S."/>
            <person name="Paez-Espino D."/>
            <person name="Jungbluth S."/>
            <person name="Walsh D.A."/>
            <person name="Denef V.J."/>
            <person name="McMahon K.D."/>
            <person name="Konstantinidis K.T."/>
            <person name="Eloe-Fadrosh E.A."/>
            <person name="Kyrpides N.C."/>
            <person name="Woyke T."/>
        </authorList>
    </citation>
    <scope>NUCLEOTIDE SEQUENCE</scope>
    <source>
        <strain evidence="13">GVMAG-M-3300023179-92</strain>
    </source>
</reference>
<keyword evidence="7" id="KW-0249">Electron transport</keyword>
<sequence length="150" mass="17548">MNSEKLFTIHKYIMIITFYILLPIGMTFAIFRSKIGKNWYTYHKHIMLTVLLLAFIGISISLYAKDLEGEKNIHSLSTRHGLVGILLVILLLLNIGWAIIVRRYVKDEGSWLTRSMWLNGHRVFGTLIVITLIYNLYLGNKIYDERFLKK</sequence>
<evidence type="ECO:0000259" key="12">
    <source>
        <dbReference type="PROSITE" id="PS50939"/>
    </source>
</evidence>
<keyword evidence="4" id="KW-0349">Heme</keyword>
<name>A0A6C0HDJ1_9ZZZZ</name>
<evidence type="ECO:0000256" key="7">
    <source>
        <dbReference type="ARBA" id="ARBA00022982"/>
    </source>
</evidence>
<evidence type="ECO:0000256" key="6">
    <source>
        <dbReference type="ARBA" id="ARBA00022723"/>
    </source>
</evidence>
<dbReference type="Pfam" id="PF03188">
    <property type="entry name" value="Cytochrom_B561"/>
    <property type="match status" value="1"/>
</dbReference>
<evidence type="ECO:0000256" key="1">
    <source>
        <dbReference type="ARBA" id="ARBA00001970"/>
    </source>
</evidence>
<dbReference type="InterPro" id="IPR045150">
    <property type="entry name" value="CYB561D1/2"/>
</dbReference>
<evidence type="ECO:0000256" key="4">
    <source>
        <dbReference type="ARBA" id="ARBA00022617"/>
    </source>
</evidence>
<comment type="subcellular location">
    <subcellularLocation>
        <location evidence="2">Membrane</location>
        <topology evidence="2">Multi-pass membrane protein</topology>
    </subcellularLocation>
</comment>
<dbReference type="EMBL" id="MN739934">
    <property type="protein sequence ID" value="QHT78569.1"/>
    <property type="molecule type" value="Genomic_DNA"/>
</dbReference>
<dbReference type="GO" id="GO:0140575">
    <property type="term" value="F:transmembrane monodehydroascorbate reductase activity"/>
    <property type="evidence" value="ECO:0007669"/>
    <property type="project" value="InterPro"/>
</dbReference>
<evidence type="ECO:0000256" key="8">
    <source>
        <dbReference type="ARBA" id="ARBA00022989"/>
    </source>
</evidence>
<dbReference type="GO" id="GO:0046872">
    <property type="term" value="F:metal ion binding"/>
    <property type="evidence" value="ECO:0007669"/>
    <property type="project" value="UniProtKB-KW"/>
</dbReference>
<organism evidence="13">
    <name type="scientific">viral metagenome</name>
    <dbReference type="NCBI Taxonomy" id="1070528"/>
    <lineage>
        <taxon>unclassified sequences</taxon>
        <taxon>metagenomes</taxon>
        <taxon>organismal metagenomes</taxon>
    </lineage>
</organism>
<evidence type="ECO:0000256" key="9">
    <source>
        <dbReference type="ARBA" id="ARBA00023004"/>
    </source>
</evidence>
<evidence type="ECO:0000256" key="2">
    <source>
        <dbReference type="ARBA" id="ARBA00004141"/>
    </source>
</evidence>
<dbReference type="PANTHER" id="PTHR15422">
    <property type="entry name" value="OS05G0565100 PROTEIN"/>
    <property type="match status" value="1"/>
</dbReference>
<dbReference type="PANTHER" id="PTHR15422:SF24">
    <property type="entry name" value="DOMON RELATED DOMAIN-CONTAINING PROTEIN"/>
    <property type="match status" value="1"/>
</dbReference>
<evidence type="ECO:0000256" key="11">
    <source>
        <dbReference type="SAM" id="Phobius"/>
    </source>
</evidence>
<keyword evidence="8 11" id="KW-1133">Transmembrane helix</keyword>
<feature type="transmembrane region" description="Helical" evidence="11">
    <location>
        <begin position="12"/>
        <end position="31"/>
    </location>
</feature>
<keyword evidence="5 11" id="KW-0812">Transmembrane</keyword>
<proteinExistence type="predicted"/>
<feature type="domain" description="Cytochrome b561" evidence="12">
    <location>
        <begin position="1"/>
        <end position="150"/>
    </location>
</feature>
<evidence type="ECO:0000256" key="10">
    <source>
        <dbReference type="ARBA" id="ARBA00023136"/>
    </source>
</evidence>
<protein>
    <recommendedName>
        <fullName evidence="12">Cytochrome b561 domain-containing protein</fullName>
    </recommendedName>
</protein>
<dbReference type="GO" id="GO:0020037">
    <property type="term" value="F:heme binding"/>
    <property type="evidence" value="ECO:0007669"/>
    <property type="project" value="TreeGrafter"/>
</dbReference>
<dbReference type="AlphaFoldDB" id="A0A6C0HDJ1"/>
<comment type="cofactor">
    <cofactor evidence="1">
        <name>heme b</name>
        <dbReference type="ChEBI" id="CHEBI:60344"/>
    </cofactor>
</comment>
<evidence type="ECO:0000256" key="5">
    <source>
        <dbReference type="ARBA" id="ARBA00022692"/>
    </source>
</evidence>
<evidence type="ECO:0000256" key="3">
    <source>
        <dbReference type="ARBA" id="ARBA00022448"/>
    </source>
</evidence>
<evidence type="ECO:0000313" key="13">
    <source>
        <dbReference type="EMBL" id="QHT78569.1"/>
    </source>
</evidence>